<evidence type="ECO:0000256" key="7">
    <source>
        <dbReference type="ARBA" id="ARBA00023002"/>
    </source>
</evidence>
<dbReference type="GO" id="GO:0046872">
    <property type="term" value="F:metal ion binding"/>
    <property type="evidence" value="ECO:0007669"/>
    <property type="project" value="UniProtKB-KW"/>
</dbReference>
<keyword evidence="10" id="KW-0534">Nitrate assimilation</keyword>
<dbReference type="InterPro" id="IPR050123">
    <property type="entry name" value="Prok_molybdopt-oxidoreductase"/>
</dbReference>
<sequence>MEKRANPRFSVGPAELLRQHDGPLTRDLLRTPGRFGLGQLPARLAPDATARVVCGYCSTGCRLVAHLRAGEAVNLSPDPQYPVNLGMACPKGWQALAPLEANDRLQTPLLRNDAGRLEPVSWPVALQQFASRFRAIAERDGPEAMAFLSTGQIPTEEMVFLGALAKFGMGMVHGDGNTRQCMATAAVAYKEAFGFDAPPYSYADFEESDVIVLVGSNLCIAHPILWERICRNRRRPEIVVVDPRRTETAMAATQHYAIRPKSDLLFFYAIANVLLEQGWIDHDFVVAHTEGLDGFRRHVEPFTPEAVAPAVGLEPGRIRHLAETIGRGERVSFWWTMGVNQGHEAVRTAQALINLALLTGNMGGPGTGANSITGQCNAMGSRLFSNTTCLFGGRDFEKSDDRAEVARILGIDPARIPSRPSLAYDQILEAVRAGRIRALWVVATNTAHSWIHQNEARETLRKLEVLVVQDLYATTETAQLAHLVLPAAGWGEKDGTFINSERRIGTIRKLRRAPGQALADFHIFRLVADAWGCGDLFAAWQTPEDVFRSMQELSRGQPCDITGIDGYRMLEAEGGVQWPLQEGEPLAARERRLFADGRFFRDSGRARFCFESPRALPEAPDTDFPFVLLTGRGSSSQWHTETRTAKSPVLRKLYRAGCWVEIHPKDAERLEIEPETMVRVVSRRGALEARALLRETVHEGEIFIPMHAATTNRLTDAQFDPYSRQPAYKHCAVRVERLRPEKGPSQSPREAP</sequence>
<dbReference type="InterPro" id="IPR006656">
    <property type="entry name" value="Mopterin_OxRdtase"/>
</dbReference>
<keyword evidence="7" id="KW-0560">Oxidoreductase</keyword>
<name>A0A140DZY3_9BACT</name>
<dbReference type="GO" id="GO:0051539">
    <property type="term" value="F:4 iron, 4 sulfur cluster binding"/>
    <property type="evidence" value="ECO:0007669"/>
    <property type="project" value="UniProtKB-KW"/>
</dbReference>
<dbReference type="GO" id="GO:0016020">
    <property type="term" value="C:membrane"/>
    <property type="evidence" value="ECO:0007669"/>
    <property type="project" value="TreeGrafter"/>
</dbReference>
<accession>A0A140DZY3</accession>
<dbReference type="Gene3D" id="3.40.228.10">
    <property type="entry name" value="Dimethylsulfoxide Reductase, domain 2"/>
    <property type="match status" value="1"/>
</dbReference>
<dbReference type="CDD" id="cd02791">
    <property type="entry name" value="MopB_CT_Nitrate-R-NapA-like"/>
    <property type="match status" value="1"/>
</dbReference>
<dbReference type="Gene3D" id="3.40.50.740">
    <property type="match status" value="1"/>
</dbReference>
<evidence type="ECO:0000313" key="12">
    <source>
        <dbReference type="EMBL" id="AMK59595.1"/>
    </source>
</evidence>
<proteinExistence type="inferred from homology"/>
<dbReference type="EMBL" id="KU144996">
    <property type="protein sequence ID" value="AMK59595.1"/>
    <property type="molecule type" value="Genomic_DNA"/>
</dbReference>
<feature type="domain" description="4Fe-4S Mo/W bis-MGD-type" evidence="11">
    <location>
        <begin position="47"/>
        <end position="103"/>
    </location>
</feature>
<evidence type="ECO:0000256" key="10">
    <source>
        <dbReference type="ARBA" id="ARBA00023063"/>
    </source>
</evidence>
<evidence type="ECO:0000256" key="4">
    <source>
        <dbReference type="ARBA" id="ARBA00022485"/>
    </source>
</evidence>
<dbReference type="SMART" id="SM00926">
    <property type="entry name" value="Molybdop_Fe4S4"/>
    <property type="match status" value="1"/>
</dbReference>
<dbReference type="InterPro" id="IPR006963">
    <property type="entry name" value="Mopterin_OxRdtase_4Fe-4S_dom"/>
</dbReference>
<keyword evidence="6" id="KW-0479">Metal-binding</keyword>
<reference evidence="12" key="1">
    <citation type="journal article" date="2016" name="Appl. Environ. Microbiol.">
        <title>Functional Metagenomics of a Biostimulated Petroleum-Contaminated Soil Reveals an Extraordinary Diversity of Extradiol Dioxygenases.</title>
        <authorList>
            <person name="Terron-Gonzalez L."/>
            <person name="Martin-Cabello G."/>
            <person name="Ferrer M."/>
            <person name="Santero E."/>
        </authorList>
    </citation>
    <scope>NUCLEOTIDE SEQUENCE</scope>
</reference>
<dbReference type="InterPro" id="IPR006657">
    <property type="entry name" value="MoPterin_dinucl-bd_dom"/>
</dbReference>
<dbReference type="Gene3D" id="2.40.40.20">
    <property type="match status" value="1"/>
</dbReference>
<dbReference type="GO" id="GO:0043546">
    <property type="term" value="F:molybdopterin cofactor binding"/>
    <property type="evidence" value="ECO:0007669"/>
    <property type="project" value="InterPro"/>
</dbReference>
<dbReference type="Pfam" id="PF00384">
    <property type="entry name" value="Molybdopterin"/>
    <property type="match status" value="1"/>
</dbReference>
<evidence type="ECO:0000256" key="8">
    <source>
        <dbReference type="ARBA" id="ARBA00023004"/>
    </source>
</evidence>
<dbReference type="PIRSF" id="PIRSF000144">
    <property type="entry name" value="CbbBc"/>
    <property type="match status" value="1"/>
</dbReference>
<dbReference type="PROSITE" id="PS51669">
    <property type="entry name" value="4FE4S_MOW_BIS_MGD"/>
    <property type="match status" value="1"/>
</dbReference>
<dbReference type="Pfam" id="PF04879">
    <property type="entry name" value="Molybdop_Fe4S4"/>
    <property type="match status" value="1"/>
</dbReference>
<protein>
    <submittedName>
        <fullName evidence="12">Nitrate reductase</fullName>
    </submittedName>
</protein>
<dbReference type="Pfam" id="PF01568">
    <property type="entry name" value="Molydop_binding"/>
    <property type="match status" value="1"/>
</dbReference>
<keyword evidence="8" id="KW-0408">Iron</keyword>
<dbReference type="PANTHER" id="PTHR43105">
    <property type="entry name" value="RESPIRATORY NITRATE REDUCTASE"/>
    <property type="match status" value="1"/>
</dbReference>
<dbReference type="SUPFAM" id="SSF53706">
    <property type="entry name" value="Formate dehydrogenase/DMSO reductase, domains 1-3"/>
    <property type="match status" value="1"/>
</dbReference>
<dbReference type="GO" id="GO:0042128">
    <property type="term" value="P:nitrate assimilation"/>
    <property type="evidence" value="ECO:0007669"/>
    <property type="project" value="UniProtKB-KW"/>
</dbReference>
<dbReference type="GO" id="GO:0016491">
    <property type="term" value="F:oxidoreductase activity"/>
    <property type="evidence" value="ECO:0007669"/>
    <property type="project" value="UniProtKB-KW"/>
</dbReference>
<comment type="cofactor">
    <cofactor evidence="2">
        <name>[4Fe-4S] cluster</name>
        <dbReference type="ChEBI" id="CHEBI:49883"/>
    </cofactor>
</comment>
<comment type="similarity">
    <text evidence="3">Belongs to the prokaryotic molybdopterin-containing oxidoreductase family. NasA/NapA/NarB subfamily.</text>
</comment>
<evidence type="ECO:0000256" key="2">
    <source>
        <dbReference type="ARBA" id="ARBA00001966"/>
    </source>
</evidence>
<organism evidence="12">
    <name type="scientific">uncultured bacterium UPO76</name>
    <dbReference type="NCBI Taxonomy" id="1776993"/>
    <lineage>
        <taxon>Bacteria</taxon>
        <taxon>environmental samples</taxon>
    </lineage>
</organism>
<dbReference type="Gene3D" id="2.20.25.90">
    <property type="entry name" value="ADC-like domains"/>
    <property type="match status" value="1"/>
</dbReference>
<keyword evidence="5" id="KW-0500">Molybdenum</keyword>
<evidence type="ECO:0000256" key="6">
    <source>
        <dbReference type="ARBA" id="ARBA00022723"/>
    </source>
</evidence>
<dbReference type="InterPro" id="IPR041957">
    <property type="entry name" value="CT_Nitrate-R-NapA-like"/>
</dbReference>
<evidence type="ECO:0000256" key="3">
    <source>
        <dbReference type="ARBA" id="ARBA00008747"/>
    </source>
</evidence>
<dbReference type="CDD" id="cd02754">
    <property type="entry name" value="MopB_Nitrate-R-NapA-like"/>
    <property type="match status" value="1"/>
</dbReference>
<dbReference type="InterPro" id="IPR009010">
    <property type="entry name" value="Asp_de-COase-like_dom_sf"/>
</dbReference>
<keyword evidence="9" id="KW-0411">Iron-sulfur</keyword>
<dbReference type="SUPFAM" id="SSF50692">
    <property type="entry name" value="ADC-like"/>
    <property type="match status" value="1"/>
</dbReference>
<dbReference type="PANTHER" id="PTHR43105:SF10">
    <property type="entry name" value="NADH-QUINONE OXIDOREDUCTASE SUBUNIT G"/>
    <property type="match status" value="1"/>
</dbReference>
<evidence type="ECO:0000256" key="9">
    <source>
        <dbReference type="ARBA" id="ARBA00023014"/>
    </source>
</evidence>
<evidence type="ECO:0000259" key="11">
    <source>
        <dbReference type="PROSITE" id="PS51669"/>
    </source>
</evidence>
<comment type="cofactor">
    <cofactor evidence="1">
        <name>Mo-bis(molybdopterin guanine dinucleotide)</name>
        <dbReference type="ChEBI" id="CHEBI:60539"/>
    </cofactor>
</comment>
<dbReference type="AlphaFoldDB" id="A0A140DZY3"/>
<evidence type="ECO:0000256" key="1">
    <source>
        <dbReference type="ARBA" id="ARBA00001942"/>
    </source>
</evidence>
<keyword evidence="4" id="KW-0004">4Fe-4S</keyword>
<evidence type="ECO:0000256" key="5">
    <source>
        <dbReference type="ARBA" id="ARBA00022505"/>
    </source>
</evidence>